<sequence>MSNVSTKSTFEVKQHAEHKRLVHIEIDNAALYRFLEIVSKISVERLEYVPFMRFFLAEKLREVMGEDLQHKTREILHDRNTGGFTIGVQNQSTEIDDYIKFSTALTHLVGISNYDEMSGKYYARFSVKHTFDSDTYLRQAYRVLELHTDGTFVNEKTDWVLMMKFEEENANGGESRLLHLDDWEDLQKFKSHPLSSYKYKFSYADRGSKKVDDVLYNTTFFDQNNSPCIRYNHQCTHPLNIEQAAFLKEIQDSMEESAGVIPINLPLGQLVMINNNFWLHGREAFSRNENLHRELMRQRGSFSTIQ</sequence>
<dbReference type="NCBIfam" id="NF002814">
    <property type="entry name" value="PRK02963.1"/>
    <property type="match status" value="1"/>
</dbReference>
<reference evidence="4 5" key="1">
    <citation type="submission" date="2018-12" db="EMBL/GenBank/DDBJ databases">
        <title>Bacillus chawlae sp. nov., Bacillus glennii sp. nov., and Bacillus saganii sp. nov. Isolated from the Vehicle Assembly Building at Kennedy Space Center where the Viking Spacecraft were Assembled.</title>
        <authorList>
            <person name="Seuylemezian A."/>
            <person name="Vaishampayan P."/>
        </authorList>
    </citation>
    <scope>NUCLEOTIDE SEQUENCE [LARGE SCALE GENOMIC DNA]</scope>
    <source>
        <strain evidence="4 5">L5</strain>
    </source>
</reference>
<name>A0A433HX66_9BACI</name>
<dbReference type="AlphaFoldDB" id="A0A433HX66"/>
<dbReference type="InterPro" id="IPR015038">
    <property type="entry name" value="GlaH"/>
</dbReference>
<proteinExistence type="predicted"/>
<evidence type="ECO:0000313" key="5">
    <source>
        <dbReference type="Proteomes" id="UP000267430"/>
    </source>
</evidence>
<dbReference type="GO" id="GO:0050498">
    <property type="term" value="F:oxidoreductase activity, acting on paired donors, with incorporation or reduction of molecular oxygen, with 2-oxoglutarate as one donor, and the other dehydrogenated"/>
    <property type="evidence" value="ECO:0007669"/>
    <property type="project" value="InterPro"/>
</dbReference>
<keyword evidence="5" id="KW-1185">Reference proteome</keyword>
<dbReference type="EMBL" id="RYZZ01000001">
    <property type="protein sequence ID" value="RUQ32824.1"/>
    <property type="molecule type" value="Genomic_DNA"/>
</dbReference>
<dbReference type="OrthoDB" id="8954293at2"/>
<protein>
    <submittedName>
        <fullName evidence="4">Carbon starvation induced protein CsiD</fullName>
    </submittedName>
</protein>
<dbReference type="SUPFAM" id="SSF51197">
    <property type="entry name" value="Clavaminate synthase-like"/>
    <property type="match status" value="1"/>
</dbReference>
<organism evidence="4 5">
    <name type="scientific">Peribacillus cavernae</name>
    <dbReference type="NCBI Taxonomy" id="1674310"/>
    <lineage>
        <taxon>Bacteria</taxon>
        <taxon>Bacillati</taxon>
        <taxon>Bacillota</taxon>
        <taxon>Bacilli</taxon>
        <taxon>Bacillales</taxon>
        <taxon>Bacillaceae</taxon>
        <taxon>Peribacillus</taxon>
    </lineage>
</organism>
<dbReference type="Gene3D" id="3.60.130.10">
    <property type="entry name" value="Clavaminate synthase-like"/>
    <property type="match status" value="1"/>
</dbReference>
<accession>A0A433HX66</accession>
<dbReference type="Proteomes" id="UP000267430">
    <property type="component" value="Unassembled WGS sequence"/>
</dbReference>
<dbReference type="InterPro" id="IPR042098">
    <property type="entry name" value="TauD-like_sf"/>
</dbReference>
<evidence type="ECO:0000256" key="3">
    <source>
        <dbReference type="ARBA" id="ARBA00023004"/>
    </source>
</evidence>
<dbReference type="Pfam" id="PF08943">
    <property type="entry name" value="CsiD"/>
    <property type="match status" value="1"/>
</dbReference>
<comment type="caution">
    <text evidence="4">The sequence shown here is derived from an EMBL/GenBank/DDBJ whole genome shotgun (WGS) entry which is preliminary data.</text>
</comment>
<dbReference type="RefSeq" id="WP_126863115.1">
    <property type="nucleotide sequence ID" value="NZ_JAUSTX010000029.1"/>
</dbReference>
<keyword evidence="1" id="KW-0479">Metal-binding</keyword>
<keyword evidence="2" id="KW-0560">Oxidoreductase</keyword>
<keyword evidence="3" id="KW-0408">Iron</keyword>
<evidence type="ECO:0000256" key="1">
    <source>
        <dbReference type="ARBA" id="ARBA00022723"/>
    </source>
</evidence>
<evidence type="ECO:0000313" key="4">
    <source>
        <dbReference type="EMBL" id="RUQ32824.1"/>
    </source>
</evidence>
<gene>
    <name evidence="4" type="primary">csiD</name>
    <name evidence="4" type="ORF">ELQ35_01695</name>
</gene>
<dbReference type="GO" id="GO:0005506">
    <property type="term" value="F:iron ion binding"/>
    <property type="evidence" value="ECO:0007669"/>
    <property type="project" value="InterPro"/>
</dbReference>
<evidence type="ECO:0000256" key="2">
    <source>
        <dbReference type="ARBA" id="ARBA00023002"/>
    </source>
</evidence>